<accession>A0A562Q890</accession>
<dbReference type="AlphaFoldDB" id="A0A562Q890"/>
<comment type="caution">
    <text evidence="1">The sequence shown here is derived from an EMBL/GenBank/DDBJ whole genome shotgun (WGS) entry which is preliminary data.</text>
</comment>
<evidence type="ECO:0008006" key="3">
    <source>
        <dbReference type="Google" id="ProtNLM"/>
    </source>
</evidence>
<proteinExistence type="predicted"/>
<protein>
    <recommendedName>
        <fullName evidence="3">HK97 gp10 family phage protein</fullName>
    </recommendedName>
</protein>
<dbReference type="EMBL" id="VLKY01000009">
    <property type="protein sequence ID" value="TWI52981.1"/>
    <property type="molecule type" value="Genomic_DNA"/>
</dbReference>
<evidence type="ECO:0000313" key="2">
    <source>
        <dbReference type="Proteomes" id="UP000316905"/>
    </source>
</evidence>
<keyword evidence="2" id="KW-1185">Reference proteome</keyword>
<gene>
    <name evidence="1" type="ORF">IQ22_02816</name>
</gene>
<organism evidence="1 2">
    <name type="scientific">Pseudomonas duriflava</name>
    <dbReference type="NCBI Taxonomy" id="459528"/>
    <lineage>
        <taxon>Bacteria</taxon>
        <taxon>Pseudomonadati</taxon>
        <taxon>Pseudomonadota</taxon>
        <taxon>Gammaproteobacteria</taxon>
        <taxon>Pseudomonadales</taxon>
        <taxon>Pseudomonadaceae</taxon>
        <taxon>Pseudomonas</taxon>
    </lineage>
</organism>
<dbReference type="OrthoDB" id="6650149at2"/>
<dbReference type="Proteomes" id="UP000316905">
    <property type="component" value="Unassembled WGS sequence"/>
</dbReference>
<name>A0A562Q890_9PSED</name>
<evidence type="ECO:0000313" key="1">
    <source>
        <dbReference type="EMBL" id="TWI52981.1"/>
    </source>
</evidence>
<reference evidence="1 2" key="1">
    <citation type="journal article" date="2015" name="Stand. Genomic Sci.">
        <title>Genomic Encyclopedia of Bacterial and Archaeal Type Strains, Phase III: the genomes of soil and plant-associated and newly described type strains.</title>
        <authorList>
            <person name="Whitman W.B."/>
            <person name="Woyke T."/>
            <person name="Klenk H.P."/>
            <person name="Zhou Y."/>
            <person name="Lilburn T.G."/>
            <person name="Beck B.J."/>
            <person name="De Vos P."/>
            <person name="Vandamme P."/>
            <person name="Eisen J.A."/>
            <person name="Garrity G."/>
            <person name="Hugenholtz P."/>
            <person name="Kyrpides N.C."/>
        </authorList>
    </citation>
    <scope>NUCLEOTIDE SEQUENCE [LARGE SCALE GENOMIC DNA]</scope>
    <source>
        <strain evidence="1 2">CGMCC 1.6858</strain>
    </source>
</reference>
<sequence>MRQNNFALSIREWAEKAEGAIDDTLRAIVVELGSSIIRMSPVDTGRFRGNWQFSLERPSTGQLEAEDKDGAETLAKLVAEANTFSAGQTAYIVNCLPYAIELEYGHSQQAPQGIVRITVARFQQIVRDAARSNQI</sequence>
<dbReference type="RefSeq" id="WP_145142930.1">
    <property type="nucleotide sequence ID" value="NZ_VLKY01000009.1"/>
</dbReference>